<keyword evidence="2" id="KW-0472">Membrane</keyword>
<evidence type="ECO:0000313" key="5">
    <source>
        <dbReference type="Proteomes" id="UP000477722"/>
    </source>
</evidence>
<feature type="region of interest" description="Disordered" evidence="1">
    <location>
        <begin position="209"/>
        <end position="243"/>
    </location>
</feature>
<keyword evidence="2" id="KW-1133">Transmembrane helix</keyword>
<dbReference type="AlphaFoldDB" id="A0A6G4WPT7"/>
<dbReference type="EMBL" id="JAAKZZ010000014">
    <property type="protein sequence ID" value="NGO67279.1"/>
    <property type="molecule type" value="Genomic_DNA"/>
</dbReference>
<evidence type="ECO:0000313" key="4">
    <source>
        <dbReference type="EMBL" id="NGO67279.1"/>
    </source>
</evidence>
<dbReference type="Gene3D" id="1.20.144.10">
    <property type="entry name" value="Phosphatidic acid phosphatase type 2/haloperoxidase"/>
    <property type="match status" value="1"/>
</dbReference>
<feature type="transmembrane region" description="Helical" evidence="2">
    <location>
        <begin position="83"/>
        <end position="101"/>
    </location>
</feature>
<accession>A0A6G4WPT7</accession>
<evidence type="ECO:0000259" key="3">
    <source>
        <dbReference type="SMART" id="SM00014"/>
    </source>
</evidence>
<name>A0A6G4WPT7_9ACTN</name>
<reference evidence="4 5" key="1">
    <citation type="submission" date="2020-02" db="EMBL/GenBank/DDBJ databases">
        <title>Whole-genome analyses of novel actinobacteria.</title>
        <authorList>
            <person name="Sahin N."/>
            <person name="Tatar D."/>
        </authorList>
    </citation>
    <scope>NUCLEOTIDE SEQUENCE [LARGE SCALE GENOMIC DNA]</scope>
    <source>
        <strain evidence="4 5">SB3404</strain>
    </source>
</reference>
<feature type="transmembrane region" description="Helical" evidence="2">
    <location>
        <begin position="182"/>
        <end position="200"/>
    </location>
</feature>
<dbReference type="SUPFAM" id="SSF48317">
    <property type="entry name" value="Acid phosphatase/Vanadium-dependent haloperoxidase"/>
    <property type="match status" value="1"/>
</dbReference>
<dbReference type="PANTHER" id="PTHR14969">
    <property type="entry name" value="SPHINGOSINE-1-PHOSPHATE PHOSPHOHYDROLASE"/>
    <property type="match status" value="1"/>
</dbReference>
<dbReference type="InterPro" id="IPR000326">
    <property type="entry name" value="PAP2/HPO"/>
</dbReference>
<dbReference type="PANTHER" id="PTHR14969:SF13">
    <property type="entry name" value="AT30094P"/>
    <property type="match status" value="1"/>
</dbReference>
<organism evidence="4 5">
    <name type="scientific">Streptomyces boncukensis</name>
    <dbReference type="NCBI Taxonomy" id="2711219"/>
    <lineage>
        <taxon>Bacteria</taxon>
        <taxon>Bacillati</taxon>
        <taxon>Actinomycetota</taxon>
        <taxon>Actinomycetes</taxon>
        <taxon>Kitasatosporales</taxon>
        <taxon>Streptomycetaceae</taxon>
        <taxon>Streptomyces</taxon>
    </lineage>
</organism>
<evidence type="ECO:0000256" key="1">
    <source>
        <dbReference type="SAM" id="MobiDB-lite"/>
    </source>
</evidence>
<dbReference type="SMART" id="SM00014">
    <property type="entry name" value="acidPPc"/>
    <property type="match status" value="1"/>
</dbReference>
<dbReference type="InterPro" id="IPR036938">
    <property type="entry name" value="PAP2/HPO_sf"/>
</dbReference>
<feature type="domain" description="Phosphatidic acid phosphatase type 2/haloperoxidase" evidence="3">
    <location>
        <begin position="83"/>
        <end position="197"/>
    </location>
</feature>
<comment type="caution">
    <text evidence="4">The sequence shown here is derived from an EMBL/GenBank/DDBJ whole genome shotgun (WGS) entry which is preliminary data.</text>
</comment>
<sequence>MRWCAVPLGALGALVVGLVAAGWRPLLDLDSRLAARLHTAALRHPAWTDANRILTDWVWDPWTMRLVLAAAVGWLLWHRAWPAALWCAGTAAVAAGVQQVLKAAIGRDRPGWERPVDSAEYAAMPSGHAMTAAVTCVLLLWLLRGHGVRGAVWGAAVAVAGVSALGVGFTRVWLGVHWPTDVAAGTLLGAALALGALALWPRYALRARPPKTATSSGSSKGRFSSRHREQDTTPGSTSSSPSK</sequence>
<dbReference type="Pfam" id="PF01569">
    <property type="entry name" value="PAP2"/>
    <property type="match status" value="1"/>
</dbReference>
<feature type="transmembrane region" description="Helical" evidence="2">
    <location>
        <begin position="150"/>
        <end position="170"/>
    </location>
</feature>
<protein>
    <submittedName>
        <fullName evidence="4">Phosphatase PAP2 family protein</fullName>
    </submittedName>
</protein>
<keyword evidence="5" id="KW-1185">Reference proteome</keyword>
<dbReference type="Proteomes" id="UP000477722">
    <property type="component" value="Unassembled WGS sequence"/>
</dbReference>
<feature type="transmembrane region" description="Helical" evidence="2">
    <location>
        <begin position="121"/>
        <end position="143"/>
    </location>
</feature>
<gene>
    <name evidence="4" type="ORF">G5C65_02690</name>
</gene>
<feature type="transmembrane region" description="Helical" evidence="2">
    <location>
        <begin position="57"/>
        <end position="76"/>
    </location>
</feature>
<evidence type="ECO:0000256" key="2">
    <source>
        <dbReference type="SAM" id="Phobius"/>
    </source>
</evidence>
<proteinExistence type="predicted"/>
<feature type="compositionally biased region" description="Low complexity" evidence="1">
    <location>
        <begin position="232"/>
        <end position="243"/>
    </location>
</feature>
<keyword evidence="2" id="KW-0812">Transmembrane</keyword>